<reference evidence="2 3" key="1">
    <citation type="submission" date="2020-09" db="EMBL/GenBank/DDBJ databases">
        <title>De no assembly of potato wild relative species, Solanum commersonii.</title>
        <authorList>
            <person name="Cho K."/>
        </authorList>
    </citation>
    <scope>NUCLEOTIDE SEQUENCE [LARGE SCALE GENOMIC DNA]</scope>
    <source>
        <strain evidence="2">LZ3.2</strain>
        <tissue evidence="2">Leaf</tissue>
    </source>
</reference>
<sequence>MVAHSEGPSGGHLPRPPRWLMVGTTGRGDGRERLVPSASSAVPDPLRATMDVSISDVWITDCTIVSSRPGRPP</sequence>
<dbReference type="EMBL" id="JACXVP010000007">
    <property type="protein sequence ID" value="KAG5595586.1"/>
    <property type="molecule type" value="Genomic_DNA"/>
</dbReference>
<name>A0A9J5Y6B5_SOLCO</name>
<evidence type="ECO:0000256" key="1">
    <source>
        <dbReference type="SAM" id="MobiDB-lite"/>
    </source>
</evidence>
<gene>
    <name evidence="2" type="ORF">H5410_036818</name>
</gene>
<accession>A0A9J5Y6B5</accession>
<comment type="caution">
    <text evidence="2">The sequence shown here is derived from an EMBL/GenBank/DDBJ whole genome shotgun (WGS) entry which is preliminary data.</text>
</comment>
<feature type="region of interest" description="Disordered" evidence="1">
    <location>
        <begin position="1"/>
        <end position="39"/>
    </location>
</feature>
<organism evidence="2 3">
    <name type="scientific">Solanum commersonii</name>
    <name type="common">Commerson's wild potato</name>
    <name type="synonym">Commerson's nightshade</name>
    <dbReference type="NCBI Taxonomy" id="4109"/>
    <lineage>
        <taxon>Eukaryota</taxon>
        <taxon>Viridiplantae</taxon>
        <taxon>Streptophyta</taxon>
        <taxon>Embryophyta</taxon>
        <taxon>Tracheophyta</taxon>
        <taxon>Spermatophyta</taxon>
        <taxon>Magnoliopsida</taxon>
        <taxon>eudicotyledons</taxon>
        <taxon>Gunneridae</taxon>
        <taxon>Pentapetalae</taxon>
        <taxon>asterids</taxon>
        <taxon>lamiids</taxon>
        <taxon>Solanales</taxon>
        <taxon>Solanaceae</taxon>
        <taxon>Solanoideae</taxon>
        <taxon>Solaneae</taxon>
        <taxon>Solanum</taxon>
    </lineage>
</organism>
<evidence type="ECO:0000313" key="2">
    <source>
        <dbReference type="EMBL" id="KAG5595586.1"/>
    </source>
</evidence>
<dbReference type="Proteomes" id="UP000824120">
    <property type="component" value="Chromosome 7"/>
</dbReference>
<protein>
    <submittedName>
        <fullName evidence="2">Uncharacterized protein</fullName>
    </submittedName>
</protein>
<proteinExistence type="predicted"/>
<keyword evidence="3" id="KW-1185">Reference proteome</keyword>
<evidence type="ECO:0000313" key="3">
    <source>
        <dbReference type="Proteomes" id="UP000824120"/>
    </source>
</evidence>
<dbReference type="AlphaFoldDB" id="A0A9J5Y6B5"/>